<dbReference type="EMBL" id="BONY01000047">
    <property type="protein sequence ID" value="GIH08278.1"/>
    <property type="molecule type" value="Genomic_DNA"/>
</dbReference>
<protein>
    <recommendedName>
        <fullName evidence="2">Smf/DprA SLOG domain-containing protein</fullName>
    </recommendedName>
</protein>
<gene>
    <name evidence="3" type="ORF">Rhe02_63450</name>
</gene>
<comment type="caution">
    <text evidence="3">The sequence shown here is derived from an EMBL/GenBank/DDBJ whole genome shotgun (WGS) entry which is preliminary data.</text>
</comment>
<reference evidence="3" key="1">
    <citation type="submission" date="2021-01" db="EMBL/GenBank/DDBJ databases">
        <title>Whole genome shotgun sequence of Rhizocola hellebori NBRC 109834.</title>
        <authorList>
            <person name="Komaki H."/>
            <person name="Tamura T."/>
        </authorList>
    </citation>
    <scope>NUCLEOTIDE SEQUENCE</scope>
    <source>
        <strain evidence="3">NBRC 109834</strain>
    </source>
</reference>
<dbReference type="GO" id="GO:0009294">
    <property type="term" value="P:DNA-mediated transformation"/>
    <property type="evidence" value="ECO:0007669"/>
    <property type="project" value="InterPro"/>
</dbReference>
<evidence type="ECO:0000259" key="2">
    <source>
        <dbReference type="Pfam" id="PF02481"/>
    </source>
</evidence>
<comment type="similarity">
    <text evidence="1">Belongs to the DprA/Smf family.</text>
</comment>
<dbReference type="InterPro" id="IPR057666">
    <property type="entry name" value="DrpA_SLOG"/>
</dbReference>
<dbReference type="RefSeq" id="WP_203912037.1">
    <property type="nucleotide sequence ID" value="NZ_BONY01000047.1"/>
</dbReference>
<sequence length="302" mass="32266">MSADLHEQATLVALLRSRPDGMSWPDITTEVVAAGSASQLWERLQPLVLLPPPGEADPVEQAASDIAAWQAEGLIFATVLDSSYPVRLRGIHQAPPVLFGRGDLKDEDTAVSVVGSRKASSRGLAMATAIASELAAQNVTVIAGLALGIDTAAHQAALSRGARTVAVIGTGIRMYYPAQNRELQDEIASRGLVLSQFWPDAPPQRHTFLMRNATMSGYGIATVVVEAGETSGARAQARMAVEHGRPVILTDLVVDNNQWAKALIGRPGVHVAHGLRDVMAVIDQLRSSRAEEDDLIRRLIRA</sequence>
<dbReference type="Pfam" id="PF02481">
    <property type="entry name" value="DNA_processg_A"/>
    <property type="match status" value="1"/>
</dbReference>
<dbReference type="AlphaFoldDB" id="A0A8J3VJT1"/>
<evidence type="ECO:0000313" key="3">
    <source>
        <dbReference type="EMBL" id="GIH08278.1"/>
    </source>
</evidence>
<dbReference type="Proteomes" id="UP000612899">
    <property type="component" value="Unassembled WGS sequence"/>
</dbReference>
<dbReference type="Gene3D" id="3.40.50.450">
    <property type="match status" value="1"/>
</dbReference>
<dbReference type="SUPFAM" id="SSF102405">
    <property type="entry name" value="MCP/YpsA-like"/>
    <property type="match status" value="1"/>
</dbReference>
<dbReference type="InterPro" id="IPR003488">
    <property type="entry name" value="DprA"/>
</dbReference>
<feature type="domain" description="Smf/DprA SLOG" evidence="2">
    <location>
        <begin position="77"/>
        <end position="258"/>
    </location>
</feature>
<name>A0A8J3VJT1_9ACTN</name>
<dbReference type="PANTHER" id="PTHR43022:SF1">
    <property type="entry name" value="PROTEIN SMF"/>
    <property type="match status" value="1"/>
</dbReference>
<accession>A0A8J3VJT1</accession>
<dbReference type="PANTHER" id="PTHR43022">
    <property type="entry name" value="PROTEIN SMF"/>
    <property type="match status" value="1"/>
</dbReference>
<evidence type="ECO:0000313" key="4">
    <source>
        <dbReference type="Proteomes" id="UP000612899"/>
    </source>
</evidence>
<organism evidence="3 4">
    <name type="scientific">Rhizocola hellebori</name>
    <dbReference type="NCBI Taxonomy" id="1392758"/>
    <lineage>
        <taxon>Bacteria</taxon>
        <taxon>Bacillati</taxon>
        <taxon>Actinomycetota</taxon>
        <taxon>Actinomycetes</taxon>
        <taxon>Micromonosporales</taxon>
        <taxon>Micromonosporaceae</taxon>
        <taxon>Rhizocola</taxon>
    </lineage>
</organism>
<evidence type="ECO:0000256" key="1">
    <source>
        <dbReference type="ARBA" id="ARBA00006525"/>
    </source>
</evidence>
<keyword evidence="4" id="KW-1185">Reference proteome</keyword>
<proteinExistence type="inferred from homology"/>